<accession>A0ABP8NWE2</accession>
<dbReference type="Gene3D" id="3.30.700.10">
    <property type="entry name" value="Glycoprotein, Type 4 Pilin"/>
    <property type="match status" value="1"/>
</dbReference>
<dbReference type="PROSITE" id="PS51257">
    <property type="entry name" value="PROKAR_LIPOPROTEIN"/>
    <property type="match status" value="1"/>
</dbReference>
<dbReference type="Pfam" id="PF07963">
    <property type="entry name" value="N_methyl"/>
    <property type="match status" value="1"/>
</dbReference>
<sequence>MLKLESFFVKQKPVFNTSVSAGCTIHRRDRRRCGGFTLVELLVVIAIIGVLVGLLLPAVQAAREAARRMSCSNNLRQVGLAAQNYHSAYQRFPAGYVSHPTRDGSAPASVMMDPITWDAGPGWGWAAGLLPFAEGNALAESLRYDQPVWSSFNRQAISASIPMFLCPSATGGDEPFEVKDQAGNPLLVAGQPIKLGRSHYVASHGQESCWGECGSAATGEVFTNIYTSTTKIVPINGDAANVADGPFFRNSKTRFRDVLDGTSNTIFFGEHSSALSEKTWVGVIPGAFTHPRFSSPENGPDAAATLTLVHAGPSGGELDITGSPIIHPVNFPTYHVGQMFAEHLGGGYVCMGDGSVRFVTDFVDLYLWAELSSMDEHEVVDWEKF</sequence>
<proteinExistence type="predicted"/>
<keyword evidence="1" id="KW-0812">Transmembrane</keyword>
<evidence type="ECO:0000313" key="4">
    <source>
        <dbReference type="Proteomes" id="UP001500840"/>
    </source>
</evidence>
<keyword evidence="4" id="KW-1185">Reference proteome</keyword>
<reference evidence="4" key="1">
    <citation type="journal article" date="2019" name="Int. J. Syst. Evol. Microbiol.">
        <title>The Global Catalogue of Microorganisms (GCM) 10K type strain sequencing project: providing services to taxonomists for standard genome sequencing and annotation.</title>
        <authorList>
            <consortium name="The Broad Institute Genomics Platform"/>
            <consortium name="The Broad Institute Genome Sequencing Center for Infectious Disease"/>
            <person name="Wu L."/>
            <person name="Ma J."/>
        </authorList>
    </citation>
    <scope>NUCLEOTIDE SEQUENCE [LARGE SCALE GENOMIC DNA]</scope>
    <source>
        <strain evidence="4">JCM 17759</strain>
    </source>
</reference>
<dbReference type="NCBIfam" id="TIGR04294">
    <property type="entry name" value="pre_pil_HX9DG"/>
    <property type="match status" value="1"/>
</dbReference>
<keyword evidence="1" id="KW-0472">Membrane</keyword>
<evidence type="ECO:0000256" key="1">
    <source>
        <dbReference type="SAM" id="Phobius"/>
    </source>
</evidence>
<dbReference type="InterPro" id="IPR045584">
    <property type="entry name" value="Pilin-like"/>
</dbReference>
<comment type="caution">
    <text evidence="3">The sequence shown here is derived from an EMBL/GenBank/DDBJ whole genome shotgun (WGS) entry which is preliminary data.</text>
</comment>
<evidence type="ECO:0000259" key="2">
    <source>
        <dbReference type="Pfam" id="PF07596"/>
    </source>
</evidence>
<evidence type="ECO:0000313" key="3">
    <source>
        <dbReference type="EMBL" id="GAA4473053.1"/>
    </source>
</evidence>
<gene>
    <name evidence="3" type="ORF">GCM10023156_70470</name>
</gene>
<dbReference type="InterPro" id="IPR012902">
    <property type="entry name" value="N_methyl_site"/>
</dbReference>
<dbReference type="PANTHER" id="PTHR30093:SF2">
    <property type="entry name" value="TYPE II SECRETION SYSTEM PROTEIN H"/>
    <property type="match status" value="1"/>
</dbReference>
<feature type="transmembrane region" description="Helical" evidence="1">
    <location>
        <begin position="36"/>
        <end position="59"/>
    </location>
</feature>
<dbReference type="InterPro" id="IPR027558">
    <property type="entry name" value="Pre_pil_HX9DG_C"/>
</dbReference>
<dbReference type="PANTHER" id="PTHR30093">
    <property type="entry name" value="GENERAL SECRETION PATHWAY PROTEIN G"/>
    <property type="match status" value="1"/>
</dbReference>
<dbReference type="EMBL" id="BAABGA010000120">
    <property type="protein sequence ID" value="GAA4473053.1"/>
    <property type="molecule type" value="Genomic_DNA"/>
</dbReference>
<dbReference type="Pfam" id="PF07596">
    <property type="entry name" value="SBP_bac_10"/>
    <property type="match status" value="1"/>
</dbReference>
<keyword evidence="1" id="KW-1133">Transmembrane helix</keyword>
<dbReference type="SUPFAM" id="SSF54523">
    <property type="entry name" value="Pili subunits"/>
    <property type="match status" value="1"/>
</dbReference>
<dbReference type="PROSITE" id="PS00409">
    <property type="entry name" value="PROKAR_NTER_METHYL"/>
    <property type="match status" value="1"/>
</dbReference>
<feature type="domain" description="DUF1559" evidence="2">
    <location>
        <begin position="60"/>
        <end position="364"/>
    </location>
</feature>
<dbReference type="InterPro" id="IPR011453">
    <property type="entry name" value="DUF1559"/>
</dbReference>
<organism evidence="3 4">
    <name type="scientific">Novipirellula rosea</name>
    <dbReference type="NCBI Taxonomy" id="1031540"/>
    <lineage>
        <taxon>Bacteria</taxon>
        <taxon>Pseudomonadati</taxon>
        <taxon>Planctomycetota</taxon>
        <taxon>Planctomycetia</taxon>
        <taxon>Pirellulales</taxon>
        <taxon>Pirellulaceae</taxon>
        <taxon>Novipirellula</taxon>
    </lineage>
</organism>
<protein>
    <submittedName>
        <fullName evidence="3">DUF1559 domain-containing protein</fullName>
    </submittedName>
</protein>
<dbReference type="Proteomes" id="UP001500840">
    <property type="component" value="Unassembled WGS sequence"/>
</dbReference>
<name>A0ABP8NWE2_9BACT</name>
<dbReference type="NCBIfam" id="TIGR02532">
    <property type="entry name" value="IV_pilin_GFxxxE"/>
    <property type="match status" value="1"/>
</dbReference>